<evidence type="ECO:0000313" key="3">
    <source>
        <dbReference type="EMBL" id="KAE9400423.1"/>
    </source>
</evidence>
<organism evidence="3 4">
    <name type="scientific">Gymnopus androsaceus JB14</name>
    <dbReference type="NCBI Taxonomy" id="1447944"/>
    <lineage>
        <taxon>Eukaryota</taxon>
        <taxon>Fungi</taxon>
        <taxon>Dikarya</taxon>
        <taxon>Basidiomycota</taxon>
        <taxon>Agaricomycotina</taxon>
        <taxon>Agaricomycetes</taxon>
        <taxon>Agaricomycetidae</taxon>
        <taxon>Agaricales</taxon>
        <taxon>Marasmiineae</taxon>
        <taxon>Omphalotaceae</taxon>
        <taxon>Gymnopus</taxon>
    </lineage>
</organism>
<dbReference type="PRINTS" id="PR01270">
    <property type="entry name" value="HDASUPER"/>
</dbReference>
<feature type="region of interest" description="Disordered" evidence="1">
    <location>
        <begin position="440"/>
        <end position="463"/>
    </location>
</feature>
<protein>
    <submittedName>
        <fullName evidence="3">Arginase/deacetylase</fullName>
    </submittedName>
</protein>
<dbReference type="Pfam" id="PF00850">
    <property type="entry name" value="Hist_deacetyl"/>
    <property type="match status" value="1"/>
</dbReference>
<reference evidence="3" key="1">
    <citation type="journal article" date="2019" name="Environ. Microbiol.">
        <title>Fungal ecological strategies reflected in gene transcription - a case study of two litter decomposers.</title>
        <authorList>
            <person name="Barbi F."/>
            <person name="Kohler A."/>
            <person name="Barry K."/>
            <person name="Baskaran P."/>
            <person name="Daum C."/>
            <person name="Fauchery L."/>
            <person name="Ihrmark K."/>
            <person name="Kuo A."/>
            <person name="LaButti K."/>
            <person name="Lipzen A."/>
            <person name="Morin E."/>
            <person name="Grigoriev I.V."/>
            <person name="Henrissat B."/>
            <person name="Lindahl B."/>
            <person name="Martin F."/>
        </authorList>
    </citation>
    <scope>NUCLEOTIDE SEQUENCE</scope>
    <source>
        <strain evidence="3">JB14</strain>
    </source>
</reference>
<name>A0A6A4HR33_9AGAR</name>
<dbReference type="AlphaFoldDB" id="A0A6A4HR33"/>
<dbReference type="GO" id="GO:0010468">
    <property type="term" value="P:regulation of gene expression"/>
    <property type="evidence" value="ECO:0007669"/>
    <property type="project" value="UniProtKB-ARBA"/>
</dbReference>
<dbReference type="Gene3D" id="3.40.800.20">
    <property type="entry name" value="Histone deacetylase domain"/>
    <property type="match status" value="1"/>
</dbReference>
<dbReference type="GO" id="GO:0004407">
    <property type="term" value="F:histone deacetylase activity"/>
    <property type="evidence" value="ECO:0007669"/>
    <property type="project" value="TreeGrafter"/>
</dbReference>
<keyword evidence="4" id="KW-1185">Reference proteome</keyword>
<proteinExistence type="predicted"/>
<dbReference type="InterPro" id="IPR023801">
    <property type="entry name" value="His_deacetylse_dom"/>
</dbReference>
<dbReference type="PANTHER" id="PTHR47558:SF1">
    <property type="entry name" value="HISTONE DEACETYLASE HOS3"/>
    <property type="match status" value="1"/>
</dbReference>
<evidence type="ECO:0000313" key="4">
    <source>
        <dbReference type="Proteomes" id="UP000799118"/>
    </source>
</evidence>
<feature type="domain" description="Histone deacetylase" evidence="2">
    <location>
        <begin position="113"/>
        <end position="411"/>
    </location>
</feature>
<dbReference type="InterPro" id="IPR000286">
    <property type="entry name" value="HDACs"/>
</dbReference>
<dbReference type="InterPro" id="IPR023696">
    <property type="entry name" value="Ureohydrolase_dom_sf"/>
</dbReference>
<dbReference type="InterPro" id="IPR053244">
    <property type="entry name" value="HDAC_HD_type_1"/>
</dbReference>
<dbReference type="PANTHER" id="PTHR47558">
    <property type="entry name" value="HISTONE DEACETYLASE HOS3"/>
    <property type="match status" value="1"/>
</dbReference>
<dbReference type="OrthoDB" id="5232919at2759"/>
<feature type="region of interest" description="Disordered" evidence="1">
    <location>
        <begin position="489"/>
        <end position="590"/>
    </location>
</feature>
<dbReference type="SUPFAM" id="SSF52768">
    <property type="entry name" value="Arginase/deacetylase"/>
    <property type="match status" value="1"/>
</dbReference>
<dbReference type="InterPro" id="IPR037138">
    <property type="entry name" value="His_deacetylse_dom_sf"/>
</dbReference>
<accession>A0A6A4HR33</accession>
<evidence type="ECO:0000256" key="1">
    <source>
        <dbReference type="SAM" id="MobiDB-lite"/>
    </source>
</evidence>
<sequence length="590" mass="64660">MASASIFIQDACYQHRYIRSRDTSLIVERPERLTAVKVGLAAALTRIQEVVGKPAEDPNDLAAALNKLTLGSQPSNLSSPIQVIHSSATLDLLSHPAVQFAHAFPDPTTEKDPQQYLANLKKWSEESIERISKGESEIPQGLAQGDLYLCPESLNAIQGALATVCESVDHVVDPTLSKRAFVAIRPPGHHCGESTPSGFCFVNNVVVAAAHAHLKHGIHRVVIFDVDLHHGNGTQSLVWDINEETQRQKLEAEARAEAEGSSSSIKHVPGLQIFYSSIHDILSYPCEDGTLSLVQAASMSIAGAHGQWIENVHLQKYEEGGFWELYERDYKSIIRKAENFVQSTATDDNEEVLHEYSSMSRHGRRVPSCFYAQFTKDARVFADKYAKGRIVSVLEGGYSDRALVSGTFAHFCALGLPDEHTWNETWWDEANLVKLEEGTKLKSKKPKGRASGPSSFSTPDSEQEPWVKQTLAFFQHLEPIPFKTIRRSKAGVVEPSSRTLRQRKVDSVASSLPTSSKSTPAKGDVIGKGKRTAITSSPTSKAKQKKREVAIVDNSDEEGSDSSSSAGGSITVPPRKLPRVILKLGPRPNS</sequence>
<dbReference type="GO" id="GO:0005634">
    <property type="term" value="C:nucleus"/>
    <property type="evidence" value="ECO:0007669"/>
    <property type="project" value="TreeGrafter"/>
</dbReference>
<dbReference type="Proteomes" id="UP000799118">
    <property type="component" value="Unassembled WGS sequence"/>
</dbReference>
<dbReference type="EMBL" id="ML769456">
    <property type="protein sequence ID" value="KAE9400423.1"/>
    <property type="molecule type" value="Genomic_DNA"/>
</dbReference>
<evidence type="ECO:0000259" key="2">
    <source>
        <dbReference type="Pfam" id="PF00850"/>
    </source>
</evidence>
<feature type="compositionally biased region" description="Polar residues" evidence="1">
    <location>
        <begin position="508"/>
        <end position="519"/>
    </location>
</feature>
<gene>
    <name evidence="3" type="ORF">BT96DRAFT_956892</name>
</gene>